<dbReference type="RefSeq" id="WP_062696253.1">
    <property type="nucleotide sequence ID" value="NZ_LJOD01000001.1"/>
</dbReference>
<comment type="caution">
    <text evidence="1">The sequence shown here is derived from an EMBL/GenBank/DDBJ whole genome shotgun (WGS) entry which is preliminary data.</text>
</comment>
<dbReference type="AlphaFoldDB" id="A0A0N0IY09"/>
<proteinExistence type="predicted"/>
<evidence type="ECO:0000313" key="1">
    <source>
        <dbReference type="EMBL" id="KPE52694.1"/>
    </source>
</evidence>
<name>A0A0N0IY09_CHRID</name>
<gene>
    <name evidence="1" type="ORF">AOB46_01400</name>
</gene>
<accession>A0A0N0IY09</accession>
<organism evidence="1 2">
    <name type="scientific">Chryseobacterium indologenes</name>
    <name type="common">Flavobacterium indologenes</name>
    <dbReference type="NCBI Taxonomy" id="253"/>
    <lineage>
        <taxon>Bacteria</taxon>
        <taxon>Pseudomonadati</taxon>
        <taxon>Bacteroidota</taxon>
        <taxon>Flavobacteriia</taxon>
        <taxon>Flavobacteriales</taxon>
        <taxon>Weeksellaceae</taxon>
        <taxon>Chryseobacterium group</taxon>
        <taxon>Chryseobacterium</taxon>
    </lineage>
</organism>
<sequence>MPIDYKETDIVRTEYLKGDPADILQVNQYENGKLSVSAFFEDSKKIRQLNFLHPEVSEIIYEYHQNYSVETALDSEKNILEKVVHINDPFGKYYPYFLSKGIGLVIEQNGNEQLFKIHDKIVYRFRESDLVEIIFDIEGYDESYHLTAEYDKEGRPVRMLKKYLRLDDFPDEVKTYDYFENGVIERFEDDISYTVYNDKKRKIRIGTFRFNEEKEKLYRAYMETMDEEIFPQIMQDIRLETFGYDTFDNQTSYEKSFYRPDFSKDGLTHYLQEYDYFDQYNIECGSFYCKTKEDYDDAMEHRSHLEYLEDRVNEYRHDRLVAVYYIENGKKVRKEFSDEGAETYETYDEYGNTLETCVRNKATGETDHIQLEILYKNK</sequence>
<dbReference type="Proteomes" id="UP000037953">
    <property type="component" value="Unassembled WGS sequence"/>
</dbReference>
<evidence type="ECO:0000313" key="2">
    <source>
        <dbReference type="Proteomes" id="UP000037953"/>
    </source>
</evidence>
<reference evidence="2" key="2">
    <citation type="submission" date="2015-09" db="EMBL/GenBank/DDBJ databases">
        <title>Draft genome sequence of a multidrug-resistant Chryseobacterium indologenes isolate from Malaysia.</title>
        <authorList>
            <person name="Yu C.Y."/>
            <person name="Ang G.Y."/>
            <person name="Chan K.-G."/>
        </authorList>
    </citation>
    <scope>NUCLEOTIDE SEQUENCE [LARGE SCALE GENOMIC DNA]</scope>
    <source>
        <strain evidence="2">CI_885</strain>
    </source>
</reference>
<dbReference type="OrthoDB" id="1274150at2"/>
<dbReference type="EMBL" id="LJOD01000001">
    <property type="protein sequence ID" value="KPE52694.1"/>
    <property type="molecule type" value="Genomic_DNA"/>
</dbReference>
<dbReference type="PATRIC" id="fig|253.9.peg.296"/>
<reference evidence="1 2" key="1">
    <citation type="journal article" date="2015" name="Genom Data">
        <title>Draft genome sequence of a multidrug-resistant Chryseobacterium indologenes isolate from Malaysia.</title>
        <authorList>
            <person name="Yu C.Y."/>
            <person name="Ang G.Y."/>
            <person name="Cheng H.J."/>
            <person name="Cheong Y.M."/>
            <person name="Yin W.F."/>
            <person name="Chan K.G."/>
        </authorList>
    </citation>
    <scope>NUCLEOTIDE SEQUENCE [LARGE SCALE GENOMIC DNA]</scope>
    <source>
        <strain evidence="1 2">CI_885</strain>
    </source>
</reference>
<protein>
    <submittedName>
        <fullName evidence="1">Uncharacterized protein</fullName>
    </submittedName>
</protein>